<sequence>MQPARSPSPPAWSRILEIPVGFRNELVGIGGEWGVDLYERLESCDVLDGEPAMTTAEAMESLVLHHDCVTAMCERKMAAGQVIKTDAEKVVSAKVIRFPERRREPSVL</sequence>
<dbReference type="EMBL" id="BBYQ01000230">
    <property type="protein sequence ID" value="GAP33262.1"/>
    <property type="molecule type" value="Genomic_DNA"/>
</dbReference>
<evidence type="ECO:0000313" key="2">
    <source>
        <dbReference type="Proteomes" id="UP000037179"/>
    </source>
</evidence>
<proteinExistence type="predicted"/>
<accession>A0ABC9Z6K9</accession>
<name>A0ABC9Z6K9_9NOCA</name>
<keyword evidence="2" id="KW-1185">Reference proteome</keyword>
<dbReference type="Proteomes" id="UP000037179">
    <property type="component" value="Unassembled WGS sequence"/>
</dbReference>
<gene>
    <name evidence="1" type="ORF">NSK11_contig00230-0011</name>
</gene>
<feature type="non-terminal residue" evidence="1">
    <location>
        <position position="108"/>
    </location>
</feature>
<reference evidence="2" key="1">
    <citation type="submission" date="2015-07" db="EMBL/GenBank/DDBJ databases">
        <title>Nocardia seriolae U-1 whole genome shotgun sequence.</title>
        <authorList>
            <person name="Imajoh M."/>
            <person name="Fukumoto Y."/>
            <person name="Sukeda M."/>
            <person name="Yamane J."/>
            <person name="Yamasaki K."/>
            <person name="Shimizu M."/>
            <person name="Ohnishi K."/>
            <person name="Oshima S."/>
        </authorList>
    </citation>
    <scope>NUCLEOTIDE SEQUENCE [LARGE SCALE GENOMIC DNA]</scope>
    <source>
        <strain evidence="2">U-1</strain>
    </source>
</reference>
<protein>
    <submittedName>
        <fullName evidence="1">Uncharacterized protein</fullName>
    </submittedName>
</protein>
<organism evidence="1 2">
    <name type="scientific">Nocardia seriolae</name>
    <dbReference type="NCBI Taxonomy" id="37332"/>
    <lineage>
        <taxon>Bacteria</taxon>
        <taxon>Bacillati</taxon>
        <taxon>Actinomycetota</taxon>
        <taxon>Actinomycetes</taxon>
        <taxon>Mycobacteriales</taxon>
        <taxon>Nocardiaceae</taxon>
        <taxon>Nocardia</taxon>
    </lineage>
</organism>
<dbReference type="AlphaFoldDB" id="A0ABC9Z6K9"/>
<comment type="caution">
    <text evidence="1">The sequence shown here is derived from an EMBL/GenBank/DDBJ whole genome shotgun (WGS) entry which is preliminary data.</text>
</comment>
<reference evidence="1 2" key="2">
    <citation type="journal article" date="2016" name="Genome Announc.">
        <title>Draft Genome Sequence of Erythromycin- and Oxytetracycline-Sensitive Nocardia seriolae Strain U-1 (NBRC 110359).</title>
        <authorList>
            <person name="Imajoh M."/>
            <person name="Sukeda M."/>
            <person name="Shimizu M."/>
            <person name="Yamane J."/>
            <person name="Ohnishi K."/>
            <person name="Oshima S."/>
        </authorList>
    </citation>
    <scope>NUCLEOTIDE SEQUENCE [LARGE SCALE GENOMIC DNA]</scope>
    <source>
        <strain evidence="1 2">U-1</strain>
    </source>
</reference>
<evidence type="ECO:0000313" key="1">
    <source>
        <dbReference type="EMBL" id="GAP33262.1"/>
    </source>
</evidence>